<accession>A0A934ID82</accession>
<gene>
    <name evidence="1" type="ORF">JAV76_11740</name>
</gene>
<proteinExistence type="predicted"/>
<comment type="caution">
    <text evidence="1">The sequence shown here is derived from an EMBL/GenBank/DDBJ whole genome shotgun (WGS) entry which is preliminary data.</text>
</comment>
<protein>
    <recommendedName>
        <fullName evidence="3">Prevent-host-death protein</fullName>
    </recommendedName>
</protein>
<keyword evidence="2" id="KW-1185">Reference proteome</keyword>
<dbReference type="RefSeq" id="WP_198734246.1">
    <property type="nucleotide sequence ID" value="NZ_JAEINH010000009.1"/>
</dbReference>
<reference evidence="1" key="1">
    <citation type="submission" date="2020-12" db="EMBL/GenBank/DDBJ databases">
        <title>Sanguibacter suaedae sp. nov., isolated from Suaeda aralocaspica.</title>
        <authorList>
            <person name="Ma Q."/>
        </authorList>
    </citation>
    <scope>NUCLEOTIDE SEQUENCE</scope>
    <source>
        <strain evidence="1">YZGR15</strain>
    </source>
</reference>
<dbReference type="Gene3D" id="3.30.160.620">
    <property type="match status" value="1"/>
</dbReference>
<evidence type="ECO:0008006" key="3">
    <source>
        <dbReference type="Google" id="ProtNLM"/>
    </source>
</evidence>
<dbReference type="AlphaFoldDB" id="A0A934ID82"/>
<evidence type="ECO:0000313" key="1">
    <source>
        <dbReference type="EMBL" id="MBI9115686.1"/>
    </source>
</evidence>
<name>A0A934ID82_9MICO</name>
<evidence type="ECO:0000313" key="2">
    <source>
        <dbReference type="Proteomes" id="UP000602087"/>
    </source>
</evidence>
<dbReference type="EMBL" id="JAEINH010000009">
    <property type="protein sequence ID" value="MBI9115686.1"/>
    <property type="molecule type" value="Genomic_DNA"/>
</dbReference>
<organism evidence="1 2">
    <name type="scientific">Sanguibacter suaedae</name>
    <dbReference type="NCBI Taxonomy" id="2795737"/>
    <lineage>
        <taxon>Bacteria</taxon>
        <taxon>Bacillati</taxon>
        <taxon>Actinomycetota</taxon>
        <taxon>Actinomycetes</taxon>
        <taxon>Micrococcales</taxon>
        <taxon>Sanguibacteraceae</taxon>
        <taxon>Sanguibacter</taxon>
    </lineage>
</organism>
<dbReference type="Proteomes" id="UP000602087">
    <property type="component" value="Unassembled WGS sequence"/>
</dbReference>
<sequence>MPTALRFPTAAQGRSHFRDLLDAAVDGRTATVQREDQQVAVVDARRLRAALERLVDVLPVVVHEEGEWSAFLPGVPLTASGATVDAVIDDLVAASREYAEDWNARLRAAPNHEENWGFVQLVDLSTDEQLRTWMTRLA</sequence>